<dbReference type="PROSITE" id="PS51449">
    <property type="entry name" value="MTTASE_N"/>
    <property type="match status" value="1"/>
</dbReference>
<comment type="similarity">
    <text evidence="3">Belongs to the methylthiotransferase family. CDKAL1 subfamily.</text>
</comment>
<dbReference type="GO" id="GO:0035598">
    <property type="term" value="F:tRNA (N(6)-L-threonylcarbamoyladenosine(37)-C(2))-methylthiotransferase activity"/>
    <property type="evidence" value="ECO:0007669"/>
    <property type="project" value="UniProtKB-EC"/>
</dbReference>
<evidence type="ECO:0000256" key="1">
    <source>
        <dbReference type="ARBA" id="ARBA00001966"/>
    </source>
</evidence>
<evidence type="ECO:0000256" key="15">
    <source>
        <dbReference type="SAM" id="MobiDB-lite"/>
    </source>
</evidence>
<dbReference type="EMBL" id="FNXT01000689">
    <property type="protein sequence ID" value="SZX66204.1"/>
    <property type="molecule type" value="Genomic_DNA"/>
</dbReference>
<dbReference type="EC" id="2.8.4.5" evidence="4"/>
<evidence type="ECO:0000256" key="14">
    <source>
        <dbReference type="ARBA" id="ARBA00051661"/>
    </source>
</evidence>
<dbReference type="GO" id="GO:0005783">
    <property type="term" value="C:endoplasmic reticulum"/>
    <property type="evidence" value="ECO:0007669"/>
    <property type="project" value="TreeGrafter"/>
</dbReference>
<dbReference type="GO" id="GO:0051539">
    <property type="term" value="F:4 iron, 4 sulfur cluster binding"/>
    <property type="evidence" value="ECO:0007669"/>
    <property type="project" value="UniProtKB-KW"/>
</dbReference>
<dbReference type="SUPFAM" id="SSF102114">
    <property type="entry name" value="Radical SAM enzymes"/>
    <property type="match status" value="1"/>
</dbReference>
<evidence type="ECO:0000256" key="2">
    <source>
        <dbReference type="ARBA" id="ARBA00002399"/>
    </source>
</evidence>
<evidence type="ECO:0000256" key="16">
    <source>
        <dbReference type="SAM" id="Phobius"/>
    </source>
</evidence>
<evidence type="ECO:0000256" key="5">
    <source>
        <dbReference type="ARBA" id="ARBA00018810"/>
    </source>
</evidence>
<evidence type="ECO:0000313" key="20">
    <source>
        <dbReference type="EMBL" id="SZX66204.1"/>
    </source>
</evidence>
<evidence type="ECO:0000256" key="11">
    <source>
        <dbReference type="ARBA" id="ARBA00023004"/>
    </source>
</evidence>
<comment type="catalytic activity">
    <reaction evidence="14">
        <text>N(6)-L-threonylcarbamoyladenosine(37) in tRNA + (sulfur carrier)-SH + AH2 + 2 S-adenosyl-L-methionine = 2-methylsulfanyl-N(6)-L-threonylcarbamoyladenosine(37) in tRNA + (sulfur carrier)-H + 5'-deoxyadenosine + L-methionine + A + S-adenosyl-L-homocysteine + 2 H(+)</text>
        <dbReference type="Rhea" id="RHEA:37075"/>
        <dbReference type="Rhea" id="RHEA-COMP:10163"/>
        <dbReference type="Rhea" id="RHEA-COMP:11092"/>
        <dbReference type="Rhea" id="RHEA-COMP:14737"/>
        <dbReference type="Rhea" id="RHEA-COMP:14739"/>
        <dbReference type="ChEBI" id="CHEBI:13193"/>
        <dbReference type="ChEBI" id="CHEBI:15378"/>
        <dbReference type="ChEBI" id="CHEBI:17319"/>
        <dbReference type="ChEBI" id="CHEBI:17499"/>
        <dbReference type="ChEBI" id="CHEBI:29917"/>
        <dbReference type="ChEBI" id="CHEBI:57844"/>
        <dbReference type="ChEBI" id="CHEBI:57856"/>
        <dbReference type="ChEBI" id="CHEBI:59789"/>
        <dbReference type="ChEBI" id="CHEBI:64428"/>
        <dbReference type="ChEBI" id="CHEBI:74418"/>
        <dbReference type="ChEBI" id="CHEBI:74420"/>
        <dbReference type="EC" id="2.8.4.5"/>
    </reaction>
</comment>
<dbReference type="NCBIfam" id="TIGR01578">
    <property type="entry name" value="MiaB-like-B"/>
    <property type="match status" value="1"/>
</dbReference>
<evidence type="ECO:0000259" key="17">
    <source>
        <dbReference type="PROSITE" id="PS50926"/>
    </source>
</evidence>
<dbReference type="Gene3D" id="3.80.30.20">
    <property type="entry name" value="tm_1862 like domain"/>
    <property type="match status" value="1"/>
</dbReference>
<dbReference type="InterPro" id="IPR020612">
    <property type="entry name" value="Methylthiotransferase_CS"/>
</dbReference>
<feature type="compositionally biased region" description="Low complexity" evidence="15">
    <location>
        <begin position="16"/>
        <end position="31"/>
    </location>
</feature>
<dbReference type="GO" id="GO:0046872">
    <property type="term" value="F:metal ion binding"/>
    <property type="evidence" value="ECO:0007669"/>
    <property type="project" value="UniProtKB-KW"/>
</dbReference>
<evidence type="ECO:0000256" key="4">
    <source>
        <dbReference type="ARBA" id="ARBA00013273"/>
    </source>
</evidence>
<evidence type="ECO:0000256" key="13">
    <source>
        <dbReference type="ARBA" id="ARBA00031213"/>
    </source>
</evidence>
<dbReference type="PROSITE" id="PS50926">
    <property type="entry name" value="TRAM"/>
    <property type="match status" value="1"/>
</dbReference>
<feature type="compositionally biased region" description="Low complexity" evidence="15">
    <location>
        <begin position="600"/>
        <end position="640"/>
    </location>
</feature>
<keyword evidence="21" id="KW-1185">Reference proteome</keyword>
<dbReference type="Pfam" id="PF04055">
    <property type="entry name" value="Radical_SAM"/>
    <property type="match status" value="1"/>
</dbReference>
<dbReference type="PROSITE" id="PS01278">
    <property type="entry name" value="MTTASE_RADICAL"/>
    <property type="match status" value="1"/>
</dbReference>
<dbReference type="Gene3D" id="3.40.50.12160">
    <property type="entry name" value="Methylthiotransferase, N-terminal domain"/>
    <property type="match status" value="1"/>
</dbReference>
<dbReference type="InterPro" id="IPR013848">
    <property type="entry name" value="Methylthiotransferase_N"/>
</dbReference>
<keyword evidence="11" id="KW-0408">Iron</keyword>
<evidence type="ECO:0000259" key="19">
    <source>
        <dbReference type="PROSITE" id="PS51918"/>
    </source>
</evidence>
<dbReference type="InterPro" id="IPR005839">
    <property type="entry name" value="Methylthiotransferase"/>
</dbReference>
<keyword evidence="7" id="KW-0808">Transferase</keyword>
<evidence type="ECO:0000256" key="10">
    <source>
        <dbReference type="ARBA" id="ARBA00022723"/>
    </source>
</evidence>
<dbReference type="Pfam" id="PF00919">
    <property type="entry name" value="UPF0004"/>
    <property type="match status" value="1"/>
</dbReference>
<feature type="transmembrane region" description="Helical" evidence="16">
    <location>
        <begin position="653"/>
        <end position="676"/>
    </location>
</feature>
<dbReference type="SFLD" id="SFLDS00029">
    <property type="entry name" value="Radical_SAM"/>
    <property type="match status" value="1"/>
</dbReference>
<dbReference type="PANTHER" id="PTHR11918">
    <property type="entry name" value="RADICAL SAM PROTEINS"/>
    <property type="match status" value="1"/>
</dbReference>
<gene>
    <name evidence="20" type="ORF">BQ4739_LOCUS6643</name>
</gene>
<protein>
    <recommendedName>
        <fullName evidence="5">Threonylcarbamoyladenosine tRNA methylthiotransferase</fullName>
        <ecNumber evidence="4">2.8.4.5</ecNumber>
    </recommendedName>
    <alternativeName>
        <fullName evidence="13">tRNA-t(6)A37 methylthiotransferase</fullName>
    </alternativeName>
</protein>
<dbReference type="InterPro" id="IPR058240">
    <property type="entry name" value="rSAM_sf"/>
</dbReference>
<keyword evidence="16" id="KW-1133">Transmembrane helix</keyword>
<dbReference type="InterPro" id="IPR006638">
    <property type="entry name" value="Elp3/MiaA/NifB-like_rSAM"/>
</dbReference>
<comment type="function">
    <text evidence="2">Catalyzes the methylthiolation of N6-threonylcarbamoyladenosine (t(6)A), leading to the formation of 2-methylthio-N6-threonylcarbamoyladenosine (ms(2)t(6)A) at position 37 in tRNAs that read codons beginning with adenine.</text>
</comment>
<keyword evidence="16" id="KW-0472">Membrane</keyword>
<keyword evidence="8" id="KW-0949">S-adenosyl-L-methionine</keyword>
<dbReference type="Pfam" id="PF01938">
    <property type="entry name" value="TRAM"/>
    <property type="match status" value="1"/>
</dbReference>
<evidence type="ECO:0000256" key="3">
    <source>
        <dbReference type="ARBA" id="ARBA00008616"/>
    </source>
</evidence>
<dbReference type="PANTHER" id="PTHR11918:SF45">
    <property type="entry name" value="THREONYLCARBAMOYLADENOSINE TRNA METHYLTHIOTRANSFERASE"/>
    <property type="match status" value="1"/>
</dbReference>
<accession>A0A383VN94</accession>
<dbReference type="NCBIfam" id="TIGR00089">
    <property type="entry name" value="MiaB/RimO family radical SAM methylthiotransferase"/>
    <property type="match status" value="1"/>
</dbReference>
<keyword evidence="16" id="KW-0812">Transmembrane</keyword>
<reference evidence="20 21" key="1">
    <citation type="submission" date="2016-10" db="EMBL/GenBank/DDBJ databases">
        <authorList>
            <person name="Cai Z."/>
        </authorList>
    </citation>
    <scope>NUCLEOTIDE SEQUENCE [LARGE SCALE GENOMIC DNA]</scope>
</reference>
<dbReference type="PROSITE" id="PS51918">
    <property type="entry name" value="RADICAL_SAM"/>
    <property type="match status" value="1"/>
</dbReference>
<dbReference type="AlphaFoldDB" id="A0A383VN94"/>
<evidence type="ECO:0000259" key="18">
    <source>
        <dbReference type="PROSITE" id="PS51449"/>
    </source>
</evidence>
<dbReference type="FunFam" id="3.40.50.12160:FF:000009">
    <property type="entry name" value="threonylcarbamoyladenosine tRNA methylthiotransferase"/>
    <property type="match status" value="1"/>
</dbReference>
<comment type="cofactor">
    <cofactor evidence="1">
        <name>[4Fe-4S] cluster</name>
        <dbReference type="ChEBI" id="CHEBI:49883"/>
    </cofactor>
</comment>
<dbReference type="Proteomes" id="UP000256970">
    <property type="component" value="Unassembled WGS sequence"/>
</dbReference>
<evidence type="ECO:0000256" key="8">
    <source>
        <dbReference type="ARBA" id="ARBA00022691"/>
    </source>
</evidence>
<sequence>MTLDIEDLSKQDAGPVSSSSQLSVTLQSSASRKGRSKQEQLEGLDPESKVPGTQSIWVKTFGCAHNVSDSEYMMGQLQAYGYKLVPESEKDAAQLWLINSCTVKSPSQSAMATIISAGKAAGKPLLVAGCVPQGDRKAAELKGLSLLGVGAIDRVVEAVEATLAGQQLLLLGRRKLPDLDLPKVRKNRHVEIVPLSTGCLGACTYCKTKHARGHLGSYRPEAIVKRVAAAAADPLVREVWLSSEDTGAYGRDIGSSIAELLQRCVAVLPADGRTMLRLGMTNPPFILEHLEAVAEVLRHPCVFSYLHVPVQSGSDAVLLGMNREYTVAEFRRVADTLLEGVPGLELATDIIAGFPGETAEDWQGTMDLVGQYRFAHCHISQFYPRPGTPAARMKRVPTQVVKERSRQLTKLTDGFSSSCEGLVGSVQRCWVTDVASDGHKLTAHTKNYTQVLLDALPGLLGCVVEVEVVAASRWSVTGRLLRVLFSPAVGGPVQLSSLSEAAAEHEPDAEVSSSNSSSSRKTAAAAAAVAPAGDCCGGSCGSSSGQKASSACTSSSSSIAVTRRSSSDESKVADAAACRCSGDASSYGCCQANSDKQQQQQQQQQDSKQPQQQQQKQQQIEQQRTSTAGAAGKGGSSRSSSSKKRTMGLCLQLVVAVVLLLMVGAFAAGLWTLLLLSVQLRSSLQDKAAAGASSGRLPECRLRWS</sequence>
<keyword evidence="12" id="KW-0411">Iron-sulfur</keyword>
<feature type="region of interest" description="Disordered" evidence="15">
    <location>
        <begin position="600"/>
        <end position="643"/>
    </location>
</feature>
<evidence type="ECO:0000313" key="21">
    <source>
        <dbReference type="Proteomes" id="UP000256970"/>
    </source>
</evidence>
<proteinExistence type="inferred from homology"/>
<dbReference type="InterPro" id="IPR023404">
    <property type="entry name" value="rSAM_horseshoe"/>
</dbReference>
<dbReference type="InterPro" id="IPR006466">
    <property type="entry name" value="MiaB-like_arc_euk"/>
</dbReference>
<dbReference type="FunFam" id="3.80.30.20:FF:000002">
    <property type="entry name" value="threonylcarbamoyladenosine tRNA methylthiotransferase isoform X2"/>
    <property type="match status" value="1"/>
</dbReference>
<name>A0A383VN94_TETOB</name>
<dbReference type="InterPro" id="IPR007197">
    <property type="entry name" value="rSAM"/>
</dbReference>
<organism evidence="20 21">
    <name type="scientific">Tetradesmus obliquus</name>
    <name type="common">Green alga</name>
    <name type="synonym">Acutodesmus obliquus</name>
    <dbReference type="NCBI Taxonomy" id="3088"/>
    <lineage>
        <taxon>Eukaryota</taxon>
        <taxon>Viridiplantae</taxon>
        <taxon>Chlorophyta</taxon>
        <taxon>core chlorophytes</taxon>
        <taxon>Chlorophyceae</taxon>
        <taxon>CS clade</taxon>
        <taxon>Sphaeropleales</taxon>
        <taxon>Scenedesmaceae</taxon>
        <taxon>Tetradesmus</taxon>
    </lineage>
</organism>
<keyword evidence="10" id="KW-0479">Metal-binding</keyword>
<dbReference type="CDD" id="cd01335">
    <property type="entry name" value="Radical_SAM"/>
    <property type="match status" value="1"/>
</dbReference>
<dbReference type="SFLD" id="SFLDG01082">
    <property type="entry name" value="B12-binding_domain_containing"/>
    <property type="match status" value="1"/>
</dbReference>
<keyword evidence="6" id="KW-0004">4Fe-4S</keyword>
<feature type="domain" description="MTTase N-terminal" evidence="18">
    <location>
        <begin position="54"/>
        <end position="164"/>
    </location>
</feature>
<evidence type="ECO:0000256" key="12">
    <source>
        <dbReference type="ARBA" id="ARBA00023014"/>
    </source>
</evidence>
<evidence type="ECO:0000256" key="9">
    <source>
        <dbReference type="ARBA" id="ARBA00022694"/>
    </source>
</evidence>
<evidence type="ECO:0000256" key="6">
    <source>
        <dbReference type="ARBA" id="ARBA00022485"/>
    </source>
</evidence>
<feature type="domain" description="TRAM" evidence="17">
    <location>
        <begin position="420"/>
        <end position="482"/>
    </location>
</feature>
<dbReference type="InterPro" id="IPR038135">
    <property type="entry name" value="Methylthiotransferase_N_sf"/>
</dbReference>
<feature type="domain" description="Radical SAM core" evidence="19">
    <location>
        <begin position="185"/>
        <end position="420"/>
    </location>
</feature>
<evidence type="ECO:0000256" key="7">
    <source>
        <dbReference type="ARBA" id="ARBA00022679"/>
    </source>
</evidence>
<keyword evidence="9" id="KW-0819">tRNA processing</keyword>
<dbReference type="InterPro" id="IPR002792">
    <property type="entry name" value="TRAM_dom"/>
</dbReference>
<dbReference type="SMART" id="SM00729">
    <property type="entry name" value="Elp3"/>
    <property type="match status" value="1"/>
</dbReference>
<dbReference type="STRING" id="3088.A0A383VN94"/>
<feature type="region of interest" description="Disordered" evidence="15">
    <location>
        <begin position="1"/>
        <end position="50"/>
    </location>
</feature>